<feature type="transmembrane region" description="Helical" evidence="1">
    <location>
        <begin position="21"/>
        <end position="39"/>
    </location>
</feature>
<dbReference type="Gene3D" id="3.30.457.10">
    <property type="entry name" value="Copper amine oxidase-like, N-terminal domain"/>
    <property type="match status" value="1"/>
</dbReference>
<dbReference type="GO" id="GO:0005975">
    <property type="term" value="P:carbohydrate metabolic process"/>
    <property type="evidence" value="ECO:0007669"/>
    <property type="project" value="InterPro"/>
</dbReference>
<proteinExistence type="predicted"/>
<feature type="domain" description="GH18" evidence="3">
    <location>
        <begin position="261"/>
        <end position="579"/>
    </location>
</feature>
<name>A0A5C4T209_9BACL</name>
<dbReference type="InterPro" id="IPR036582">
    <property type="entry name" value="Mao_N_sf"/>
</dbReference>
<dbReference type="Proteomes" id="UP000307943">
    <property type="component" value="Unassembled WGS sequence"/>
</dbReference>
<dbReference type="InterPro" id="IPR011583">
    <property type="entry name" value="Chitinase_II/V-like_cat"/>
</dbReference>
<evidence type="ECO:0000313" key="4">
    <source>
        <dbReference type="EMBL" id="TNJ62317.1"/>
    </source>
</evidence>
<keyword evidence="1" id="KW-0472">Membrane</keyword>
<dbReference type="Gene3D" id="3.20.20.80">
    <property type="entry name" value="Glycosidases"/>
    <property type="match status" value="1"/>
</dbReference>
<comment type="caution">
    <text evidence="4">The sequence shown here is derived from an EMBL/GenBank/DDBJ whole genome shotgun (WGS) entry which is preliminary data.</text>
</comment>
<dbReference type="RefSeq" id="WP_139606243.1">
    <property type="nucleotide sequence ID" value="NZ_VDCQ01000062.1"/>
</dbReference>
<dbReference type="InterPro" id="IPR003646">
    <property type="entry name" value="SH3-like_bac-type"/>
</dbReference>
<dbReference type="OrthoDB" id="9775889at2"/>
<evidence type="ECO:0000313" key="5">
    <source>
        <dbReference type="Proteomes" id="UP000307943"/>
    </source>
</evidence>
<keyword evidence="1" id="KW-1133">Transmembrane helix</keyword>
<dbReference type="Gene3D" id="3.10.50.10">
    <property type="match status" value="1"/>
</dbReference>
<evidence type="ECO:0000256" key="1">
    <source>
        <dbReference type="SAM" id="Phobius"/>
    </source>
</evidence>
<dbReference type="InterPro" id="IPR012854">
    <property type="entry name" value="Cu_amine_oxidase-like_N"/>
</dbReference>
<organism evidence="4 5">
    <name type="scientific">Paenibacillus hemerocallicola</name>
    <dbReference type="NCBI Taxonomy" id="1172614"/>
    <lineage>
        <taxon>Bacteria</taxon>
        <taxon>Bacillati</taxon>
        <taxon>Bacillota</taxon>
        <taxon>Bacilli</taxon>
        <taxon>Bacillales</taxon>
        <taxon>Paenibacillaceae</taxon>
        <taxon>Paenibacillus</taxon>
    </lineage>
</organism>
<evidence type="ECO:0000259" key="3">
    <source>
        <dbReference type="PROSITE" id="PS51910"/>
    </source>
</evidence>
<feature type="domain" description="SH3b" evidence="2">
    <location>
        <begin position="177"/>
        <end position="240"/>
    </location>
</feature>
<accession>A0A5C4T209</accession>
<protein>
    <submittedName>
        <fullName evidence="4">Glycosyl hydrolase</fullName>
    </submittedName>
</protein>
<dbReference type="InterPro" id="IPR001223">
    <property type="entry name" value="Glyco_hydro18_cat"/>
</dbReference>
<dbReference type="SUPFAM" id="SSF55383">
    <property type="entry name" value="Copper amine oxidase, domain N"/>
    <property type="match status" value="1"/>
</dbReference>
<dbReference type="Gene3D" id="2.30.30.40">
    <property type="entry name" value="SH3 Domains"/>
    <property type="match status" value="1"/>
</dbReference>
<reference evidence="4 5" key="1">
    <citation type="submission" date="2019-05" db="EMBL/GenBank/DDBJ databases">
        <title>We sequenced the genome of Paenibacillus hemerocallicola KCTC 33185 for further insight into its adaptation and study the phylogeny of Paenibacillus.</title>
        <authorList>
            <person name="Narsing Rao M.P."/>
        </authorList>
    </citation>
    <scope>NUCLEOTIDE SEQUENCE [LARGE SCALE GENOMIC DNA]</scope>
    <source>
        <strain evidence="4 5">KCTC 33185</strain>
    </source>
</reference>
<keyword evidence="5" id="KW-1185">Reference proteome</keyword>
<dbReference type="EMBL" id="VDCQ01000062">
    <property type="protein sequence ID" value="TNJ62317.1"/>
    <property type="molecule type" value="Genomic_DNA"/>
</dbReference>
<dbReference type="Pfam" id="PF07833">
    <property type="entry name" value="Cu_amine_oxidN1"/>
    <property type="match status" value="1"/>
</dbReference>
<dbReference type="SMART" id="SM00287">
    <property type="entry name" value="SH3b"/>
    <property type="match status" value="1"/>
</dbReference>
<dbReference type="Pfam" id="PF08239">
    <property type="entry name" value="SH3_3"/>
    <property type="match status" value="1"/>
</dbReference>
<keyword evidence="1" id="KW-0812">Transmembrane</keyword>
<dbReference type="AlphaFoldDB" id="A0A5C4T209"/>
<dbReference type="GO" id="GO:0016787">
    <property type="term" value="F:hydrolase activity"/>
    <property type="evidence" value="ECO:0007669"/>
    <property type="project" value="UniProtKB-KW"/>
</dbReference>
<dbReference type="PANTHER" id="PTHR46066">
    <property type="entry name" value="CHITINASE DOMAIN-CONTAINING PROTEIN 1 FAMILY MEMBER"/>
    <property type="match status" value="1"/>
</dbReference>
<evidence type="ECO:0000259" key="2">
    <source>
        <dbReference type="PROSITE" id="PS51781"/>
    </source>
</evidence>
<dbReference type="PANTHER" id="PTHR46066:SF2">
    <property type="entry name" value="CHITINASE DOMAIN-CONTAINING PROTEIN 1"/>
    <property type="match status" value="1"/>
</dbReference>
<sequence>MESLSPPSGRPKRRYRFVIRLFVFLLIIGIAGLLSYYWFLMYYPNSEHVEPDYGGLQKPIYYRGELLKQDAVGEKESLKLPLDFIKDKADPSIVYENASDSVIITTKDKVVRMKTNVLTATVNEKPLQLKFPIVKNGDDLYLPIEPVKQYYGLTILEAADTGNVIVHLQGDNVQWGKAEGGSKGGTAAVRKDPGIKSPILADLQSGEEVMIWSENNQWYYIQRKDGTAGYARKKDIVLDRVETIPTQPESKTFVPWKPIGGKINMTWEHVTTRNPDTAKIGAMPGLNVISPTWFHILDGEGNLKNLADAAYVKWAQSQNYQVWALFSNGFDPKVTTEALATYDKRMKMIKQLLAFAQMYNLQGINIDFENVNLKDKANLTQFVREMTPLLHEQGLVVSMDVTTKSTSENWSMFYDRPALSETIDYMMVMTYDEHWAASPIAGSVASLPWVEKSIIQLLNEEKVPASKLVLGVPYYTRIWTEQTKNGKKEVSSRAVFMETIDKLIKDKGLKPTFSQESGQNYIEYTEDGKVMKVWIEDETSMKARIELVKKYDLAGVASWRRGYETANIWDVIKQTLEKRP</sequence>
<dbReference type="PROSITE" id="PS51781">
    <property type="entry name" value="SH3B"/>
    <property type="match status" value="1"/>
</dbReference>
<dbReference type="PROSITE" id="PS51910">
    <property type="entry name" value="GH18_2"/>
    <property type="match status" value="1"/>
</dbReference>
<keyword evidence="4" id="KW-0378">Hydrolase</keyword>
<dbReference type="InterPro" id="IPR017853">
    <property type="entry name" value="GH"/>
</dbReference>
<dbReference type="SMART" id="SM00636">
    <property type="entry name" value="Glyco_18"/>
    <property type="match status" value="1"/>
</dbReference>
<dbReference type="SUPFAM" id="SSF51445">
    <property type="entry name" value="(Trans)glycosidases"/>
    <property type="match status" value="1"/>
</dbReference>
<dbReference type="InterPro" id="IPR029070">
    <property type="entry name" value="Chitinase_insertion_sf"/>
</dbReference>
<dbReference type="GO" id="GO:0008061">
    <property type="term" value="F:chitin binding"/>
    <property type="evidence" value="ECO:0007669"/>
    <property type="project" value="InterPro"/>
</dbReference>
<gene>
    <name evidence="4" type="ORF">FE784_31525</name>
</gene>
<dbReference type="Pfam" id="PF00704">
    <property type="entry name" value="Glyco_hydro_18"/>
    <property type="match status" value="1"/>
</dbReference>